<protein>
    <recommendedName>
        <fullName evidence="4">GlsB/YeaQ/YmgE family stress response membrane protein</fullName>
    </recommendedName>
</protein>
<dbReference type="EMBL" id="JAQQKV010000002">
    <property type="protein sequence ID" value="MDC7676402.1"/>
    <property type="molecule type" value="Genomic_DNA"/>
</dbReference>
<keyword evidence="3" id="KW-1185">Reference proteome</keyword>
<proteinExistence type="predicted"/>
<comment type="caution">
    <text evidence="2">The sequence shown here is derived from an EMBL/GenBank/DDBJ whole genome shotgun (WGS) entry which is preliminary data.</text>
</comment>
<keyword evidence="1" id="KW-0812">Transmembrane</keyword>
<feature type="transmembrane region" description="Helical" evidence="1">
    <location>
        <begin position="35"/>
        <end position="56"/>
    </location>
</feature>
<dbReference type="RefSeq" id="WP_272744741.1">
    <property type="nucleotide sequence ID" value="NZ_JAQQKV010000002.1"/>
</dbReference>
<dbReference type="Proteomes" id="UP001218579">
    <property type="component" value="Unassembled WGS sequence"/>
</dbReference>
<feature type="transmembrane region" description="Helical" evidence="1">
    <location>
        <begin position="6"/>
        <end position="28"/>
    </location>
</feature>
<sequence length="92" mass="9666">MTDMQIGWIVAMATGALIGAIAGLITILIKANSKLWFNVVLGVFGAIMSYTAGFLLGMGGGTLSAVVIGTAGSATFLMGHHLLQNRRIWAKW</sequence>
<accession>A0ABT5HJI0</accession>
<evidence type="ECO:0008006" key="4">
    <source>
        <dbReference type="Google" id="ProtNLM"/>
    </source>
</evidence>
<keyword evidence="1" id="KW-0472">Membrane</keyword>
<reference evidence="2 3" key="1">
    <citation type="submission" date="2023-01" db="EMBL/GenBank/DDBJ databases">
        <title>Novel species of the genus Asticcacaulis isolated from rivers.</title>
        <authorList>
            <person name="Lu H."/>
        </authorList>
    </citation>
    <scope>NUCLEOTIDE SEQUENCE [LARGE SCALE GENOMIC DNA]</scope>
    <source>
        <strain evidence="2 3">LKC15W</strain>
    </source>
</reference>
<organism evidence="2 3">
    <name type="scientific">Asticcacaulis machinosus</name>
    <dbReference type="NCBI Taxonomy" id="2984211"/>
    <lineage>
        <taxon>Bacteria</taxon>
        <taxon>Pseudomonadati</taxon>
        <taxon>Pseudomonadota</taxon>
        <taxon>Alphaproteobacteria</taxon>
        <taxon>Caulobacterales</taxon>
        <taxon>Caulobacteraceae</taxon>
        <taxon>Asticcacaulis</taxon>
    </lineage>
</organism>
<evidence type="ECO:0000256" key="1">
    <source>
        <dbReference type="SAM" id="Phobius"/>
    </source>
</evidence>
<name>A0ABT5HJI0_9CAUL</name>
<evidence type="ECO:0000313" key="2">
    <source>
        <dbReference type="EMBL" id="MDC7676402.1"/>
    </source>
</evidence>
<evidence type="ECO:0000313" key="3">
    <source>
        <dbReference type="Proteomes" id="UP001218579"/>
    </source>
</evidence>
<gene>
    <name evidence="2" type="ORF">PQU98_09695</name>
</gene>
<feature type="transmembrane region" description="Helical" evidence="1">
    <location>
        <begin position="62"/>
        <end position="83"/>
    </location>
</feature>
<keyword evidence="1" id="KW-1133">Transmembrane helix</keyword>